<feature type="compositionally biased region" description="Basic and acidic residues" evidence="1">
    <location>
        <begin position="51"/>
        <end position="90"/>
    </location>
</feature>
<evidence type="ECO:0000256" key="1">
    <source>
        <dbReference type="SAM" id="MobiDB-lite"/>
    </source>
</evidence>
<reference evidence="3" key="1">
    <citation type="journal article" date="2019" name="Int. J. Syst. Evol. Microbiol.">
        <title>The Global Catalogue of Microorganisms (GCM) 10K type strain sequencing project: providing services to taxonomists for standard genome sequencing and annotation.</title>
        <authorList>
            <consortium name="The Broad Institute Genomics Platform"/>
            <consortium name="The Broad Institute Genome Sequencing Center for Infectious Disease"/>
            <person name="Wu L."/>
            <person name="Ma J."/>
        </authorList>
    </citation>
    <scope>NUCLEOTIDE SEQUENCE [LARGE SCALE GENOMIC DNA]</scope>
    <source>
        <strain evidence="3">TISTR 1535</strain>
    </source>
</reference>
<sequence length="241" mass="27525">MSCCRLVCAVGVDGGSGSLSILDINRSGVYINRRRPISTGEAEESTGAPEYRPEKQKNRPEPPEYQPEKQKNRPEPPEYQPENRRIDRNHSNINRRSRGIDRSPRISTGETEESTGAPEYQPEEQKNQPEAPDIDRKNRRIDRRNKGIDRSHRISTGEAEESTVVAPEYQPVRPKPYKFTFSHKISAFCIFLLFHPSNALSQRENCYSLHKMPITPGCYGRIVLKHVRKGFQHDSSCGSYS</sequence>
<accession>A0ABW5V9J4</accession>
<organism evidence="2 3">
    <name type="scientific">Lentibacillus juripiscarius</name>
    <dbReference type="NCBI Taxonomy" id="257446"/>
    <lineage>
        <taxon>Bacteria</taxon>
        <taxon>Bacillati</taxon>
        <taxon>Bacillota</taxon>
        <taxon>Bacilli</taxon>
        <taxon>Bacillales</taxon>
        <taxon>Bacillaceae</taxon>
        <taxon>Lentibacillus</taxon>
    </lineage>
</organism>
<protein>
    <submittedName>
        <fullName evidence="2">Uncharacterized protein</fullName>
    </submittedName>
</protein>
<dbReference type="Proteomes" id="UP001597502">
    <property type="component" value="Unassembled WGS sequence"/>
</dbReference>
<proteinExistence type="predicted"/>
<evidence type="ECO:0000313" key="2">
    <source>
        <dbReference type="EMBL" id="MFD2762344.1"/>
    </source>
</evidence>
<keyword evidence="3" id="KW-1185">Reference proteome</keyword>
<comment type="caution">
    <text evidence="2">The sequence shown here is derived from an EMBL/GenBank/DDBJ whole genome shotgun (WGS) entry which is preliminary data.</text>
</comment>
<feature type="region of interest" description="Disordered" evidence="1">
    <location>
        <begin position="36"/>
        <end position="165"/>
    </location>
</feature>
<name>A0ABW5V9J4_9BACI</name>
<evidence type="ECO:0000313" key="3">
    <source>
        <dbReference type="Proteomes" id="UP001597502"/>
    </source>
</evidence>
<gene>
    <name evidence="2" type="ORF">ACFSUO_15405</name>
</gene>
<dbReference type="EMBL" id="JBHUNA010000041">
    <property type="protein sequence ID" value="MFD2762344.1"/>
    <property type="molecule type" value="Genomic_DNA"/>
</dbReference>